<accession>A0A914C4X8</accession>
<reference evidence="10" key="1">
    <citation type="submission" date="2022-11" db="UniProtKB">
        <authorList>
            <consortium name="WormBaseParasite"/>
        </authorList>
    </citation>
    <scope>IDENTIFICATION</scope>
</reference>
<proteinExistence type="inferred from homology"/>
<evidence type="ECO:0000256" key="7">
    <source>
        <dbReference type="SAM" id="MobiDB-lite"/>
    </source>
</evidence>
<comment type="subcellular location">
    <subcellularLocation>
        <location evidence="1">Membrane</location>
        <topology evidence="1">Multi-pass membrane protein</topology>
    </subcellularLocation>
</comment>
<feature type="compositionally biased region" description="Low complexity" evidence="7">
    <location>
        <begin position="370"/>
        <end position="391"/>
    </location>
</feature>
<feature type="compositionally biased region" description="Polar residues" evidence="7">
    <location>
        <begin position="392"/>
        <end position="408"/>
    </location>
</feature>
<dbReference type="WBParaSite" id="ACRNAN_Path_302.g1143.t2">
    <property type="protein sequence ID" value="ACRNAN_Path_302.g1143.t2"/>
    <property type="gene ID" value="ACRNAN_Path_302.g1143"/>
</dbReference>
<evidence type="ECO:0000256" key="3">
    <source>
        <dbReference type="ARBA" id="ARBA00022692"/>
    </source>
</evidence>
<dbReference type="Pfam" id="PF10204">
    <property type="entry name" value="DuoxA"/>
    <property type="match status" value="1"/>
</dbReference>
<feature type="region of interest" description="Disordered" evidence="7">
    <location>
        <begin position="332"/>
        <end position="444"/>
    </location>
</feature>
<evidence type="ECO:0000256" key="6">
    <source>
        <dbReference type="ARBA" id="ARBA00023180"/>
    </source>
</evidence>
<dbReference type="GO" id="GO:0005789">
    <property type="term" value="C:endoplasmic reticulum membrane"/>
    <property type="evidence" value="ECO:0007669"/>
    <property type="project" value="InterPro"/>
</dbReference>
<keyword evidence="5 8" id="KW-0472">Membrane</keyword>
<dbReference type="InterPro" id="IPR018469">
    <property type="entry name" value="Dual_oxidase_maturation_fac"/>
</dbReference>
<evidence type="ECO:0000256" key="8">
    <source>
        <dbReference type="SAM" id="Phobius"/>
    </source>
</evidence>
<sequence length="444" mass="49748">MYEGWFSAFRQDFAPTSYDPITQPIGINIRTLMTFLLFILPYIAFLIILPGIREKRIISLVTITHQLGVGSLLMASIVLPYWNVGEDAVIAQFKAHSNKYHEAQLGVNVGLRAINVTMKYIKTIDSDEMMYQGMYFNERYGMQGVMSMATELQAAYRQGLPYPMLKVLEYFSLNQGSFEWGKKYRNAGYYADAMLWTAFSVWVLQTFLLALVPHHYSKAGLLCGFFTIIGVIVYAMLCPTLNIPFTGSNRQRTFIQMRYGSSFYLAIAAGVISIVFSLTLTILQYFRVYTISTCLGSRLDDTVGPKCKYGRNQIYDQPLHDVVTSSESSSCISEEGRLPSRSHIKTPHHRKKPIDLTTEIPLDCHEKELSNSGTKTTGVGSSGFQSRSSASLKSMQTSSCSSFDTGSINGVDRPGSSTTLDRIGRLTDDEEPSPRISRKAMNSR</sequence>
<evidence type="ECO:0000313" key="10">
    <source>
        <dbReference type="WBParaSite" id="ACRNAN_Path_302.g1143.t2"/>
    </source>
</evidence>
<comment type="similarity">
    <text evidence="2">Belongs to the DUOXA family.</text>
</comment>
<dbReference type="PANTHER" id="PTHR31158:SF1">
    <property type="entry name" value="DOXA1 FACTOR-RELATED"/>
    <property type="match status" value="1"/>
</dbReference>
<protein>
    <submittedName>
        <fullName evidence="10">DUOXA-like protein C06E1.3</fullName>
    </submittedName>
</protein>
<keyword evidence="4 8" id="KW-1133">Transmembrane helix</keyword>
<evidence type="ECO:0000256" key="1">
    <source>
        <dbReference type="ARBA" id="ARBA00004141"/>
    </source>
</evidence>
<feature type="transmembrane region" description="Helical" evidence="8">
    <location>
        <begin position="27"/>
        <end position="49"/>
    </location>
</feature>
<evidence type="ECO:0000256" key="4">
    <source>
        <dbReference type="ARBA" id="ARBA00022989"/>
    </source>
</evidence>
<keyword evidence="9" id="KW-1185">Reference proteome</keyword>
<keyword evidence="3 8" id="KW-0812">Transmembrane</keyword>
<evidence type="ECO:0000256" key="2">
    <source>
        <dbReference type="ARBA" id="ARBA00009816"/>
    </source>
</evidence>
<organism evidence="9 10">
    <name type="scientific">Acrobeloides nanus</name>
    <dbReference type="NCBI Taxonomy" id="290746"/>
    <lineage>
        <taxon>Eukaryota</taxon>
        <taxon>Metazoa</taxon>
        <taxon>Ecdysozoa</taxon>
        <taxon>Nematoda</taxon>
        <taxon>Chromadorea</taxon>
        <taxon>Rhabditida</taxon>
        <taxon>Tylenchina</taxon>
        <taxon>Cephalobomorpha</taxon>
        <taxon>Cephaloboidea</taxon>
        <taxon>Cephalobidae</taxon>
        <taxon>Acrobeloides</taxon>
    </lineage>
</organism>
<keyword evidence="6" id="KW-0325">Glycoprotein</keyword>
<feature type="transmembrane region" description="Helical" evidence="8">
    <location>
        <begin position="219"/>
        <end position="242"/>
    </location>
</feature>
<feature type="transmembrane region" description="Helical" evidence="8">
    <location>
        <begin position="193"/>
        <end position="213"/>
    </location>
</feature>
<dbReference type="GO" id="GO:0015031">
    <property type="term" value="P:protein transport"/>
    <property type="evidence" value="ECO:0007669"/>
    <property type="project" value="InterPro"/>
</dbReference>
<dbReference type="Proteomes" id="UP000887540">
    <property type="component" value="Unplaced"/>
</dbReference>
<dbReference type="PANTHER" id="PTHR31158">
    <property type="entry name" value="DUAL OXIDASE 2"/>
    <property type="match status" value="1"/>
</dbReference>
<name>A0A914C4X8_9BILA</name>
<evidence type="ECO:0000256" key="5">
    <source>
        <dbReference type="ARBA" id="ARBA00023136"/>
    </source>
</evidence>
<dbReference type="AlphaFoldDB" id="A0A914C4X8"/>
<feature type="compositionally biased region" description="Basic residues" evidence="7">
    <location>
        <begin position="340"/>
        <end position="352"/>
    </location>
</feature>
<evidence type="ECO:0000313" key="9">
    <source>
        <dbReference type="Proteomes" id="UP000887540"/>
    </source>
</evidence>
<feature type="transmembrane region" description="Helical" evidence="8">
    <location>
        <begin position="263"/>
        <end position="286"/>
    </location>
</feature>